<evidence type="ECO:0000313" key="4">
    <source>
        <dbReference type="EMBL" id="UOD51555.1"/>
    </source>
</evidence>
<keyword evidence="5" id="KW-1185">Reference proteome</keyword>
<organism evidence="4 5">
    <name type="scientific">Orrella daihaiensis</name>
    <dbReference type="NCBI Taxonomy" id="2782176"/>
    <lineage>
        <taxon>Bacteria</taxon>
        <taxon>Pseudomonadati</taxon>
        <taxon>Pseudomonadota</taxon>
        <taxon>Betaproteobacteria</taxon>
        <taxon>Burkholderiales</taxon>
        <taxon>Alcaligenaceae</taxon>
        <taxon>Orrella</taxon>
    </lineage>
</organism>
<gene>
    <name evidence="4" type="ORF">DHf2319_04025</name>
</gene>
<protein>
    <submittedName>
        <fullName evidence="4">Histone deacetylase</fullName>
    </submittedName>
</protein>
<dbReference type="Proteomes" id="UP000831607">
    <property type="component" value="Chromosome"/>
</dbReference>
<feature type="domain" description="Histone deacetylase" evidence="3">
    <location>
        <begin position="9"/>
        <end position="258"/>
    </location>
</feature>
<dbReference type="Gene3D" id="3.40.800.20">
    <property type="entry name" value="Histone deacetylase domain"/>
    <property type="match status" value="1"/>
</dbReference>
<dbReference type="InterPro" id="IPR023696">
    <property type="entry name" value="Ureohydrolase_dom_sf"/>
</dbReference>
<dbReference type="PRINTS" id="PR01270">
    <property type="entry name" value="HDASUPER"/>
</dbReference>
<keyword evidence="2" id="KW-0378">Hydrolase</keyword>
<sequence>MAKYRLTREQVEQLPDLNLVEAPAATDTQLLLAHDPVYLQRVITGTLAPQAQREIGFPWSPGMVERSRRSVGATIAATNAALEGGIAVNLAGGTHHAYRDKGSGFCVFNDAAVAARVMQRTHGIKRVAIIDLDVHQGNGTASILKRDPSIFTLSLHGEKNFPFRKEPSDLDVGLPDGCTDDEYLTALDAALNQLTDRFKPELLIYLAGADPHEADRLGRLNLTFAGLQARDDRVFAFAKSLNIGVAVTMAGGYGTDINNTVRVHVQTISRALDHWRAINHKQMETSA</sequence>
<dbReference type="CDD" id="cd09993">
    <property type="entry name" value="HDAC_classIV"/>
    <property type="match status" value="1"/>
</dbReference>
<dbReference type="InterPro" id="IPR023801">
    <property type="entry name" value="His_deacetylse_dom"/>
</dbReference>
<comment type="similarity">
    <text evidence="1">Belongs to the histone deacetylase family.</text>
</comment>
<evidence type="ECO:0000256" key="1">
    <source>
        <dbReference type="ARBA" id="ARBA00005947"/>
    </source>
</evidence>
<dbReference type="EMBL" id="CP063982">
    <property type="protein sequence ID" value="UOD51555.1"/>
    <property type="molecule type" value="Genomic_DNA"/>
</dbReference>
<evidence type="ECO:0000313" key="5">
    <source>
        <dbReference type="Proteomes" id="UP000831607"/>
    </source>
</evidence>
<name>A0ABY4AML0_9BURK</name>
<reference evidence="4 5" key="1">
    <citation type="submission" date="2020-11" db="EMBL/GenBank/DDBJ databases">
        <title>Algicoccus daihaiensis sp.nov., isolated from Daihai Lake in Inner Mongolia.</title>
        <authorList>
            <person name="Kai J."/>
        </authorList>
    </citation>
    <scope>NUCLEOTIDE SEQUENCE [LARGE SCALE GENOMIC DNA]</scope>
    <source>
        <strain evidence="5">f23</strain>
    </source>
</reference>
<dbReference type="SUPFAM" id="SSF52768">
    <property type="entry name" value="Arginase/deacetylase"/>
    <property type="match status" value="1"/>
</dbReference>
<dbReference type="Pfam" id="PF00850">
    <property type="entry name" value="Hist_deacetyl"/>
    <property type="match status" value="1"/>
</dbReference>
<accession>A0ABY4AML0</accession>
<evidence type="ECO:0000259" key="3">
    <source>
        <dbReference type="Pfam" id="PF00850"/>
    </source>
</evidence>
<dbReference type="PANTHER" id="PTHR10625">
    <property type="entry name" value="HISTONE DEACETYLASE HDAC1-RELATED"/>
    <property type="match status" value="1"/>
</dbReference>
<dbReference type="InterPro" id="IPR000286">
    <property type="entry name" value="HDACs"/>
</dbReference>
<dbReference type="PANTHER" id="PTHR10625:SF19">
    <property type="entry name" value="HISTONE DEACETYLASE 12"/>
    <property type="match status" value="1"/>
</dbReference>
<evidence type="ECO:0000256" key="2">
    <source>
        <dbReference type="ARBA" id="ARBA00022801"/>
    </source>
</evidence>
<dbReference type="InterPro" id="IPR037138">
    <property type="entry name" value="His_deacetylse_dom_sf"/>
</dbReference>
<proteinExistence type="inferred from homology"/>
<dbReference type="InterPro" id="IPR044150">
    <property type="entry name" value="HDAC_classIV"/>
</dbReference>